<comment type="caution">
    <text evidence="2">The sequence shown here is derived from an EMBL/GenBank/DDBJ whole genome shotgun (WGS) entry which is preliminary data.</text>
</comment>
<evidence type="ECO:0000313" key="3">
    <source>
        <dbReference type="Proteomes" id="UP000215335"/>
    </source>
</evidence>
<sequence length="348" mass="40175">MTGINNTDALLNSFLKTAQNILTYFDDDKDNRTKLLNDLEKIVRNNCTHDEKTKKVTSTVRNIIGQGDVETSEAMKLFKEQKNELIEYQPDISQNASLKEYLRQVKELSDAADGTKRPTLDDEDIEMTQNDINVIDPFTKKRMTDPVKNKRYPVIWLCGETKSMISNILILNSENNTENDHLADTRSYTHHKNIFLADRKEYNFLFNKTQDRIRTDESNHQAQSITFKGRRLLSHVYYDAENEESKSATQSHTKTGNHDEKSKNNELETEDDYGDDLYDDDDDAEEEEENQEDVLYEEEPVTDRPDEDEDDDEDDPEEDIDLSSAESSAPLLALVCSLALLTLLDFIY</sequence>
<protein>
    <submittedName>
        <fullName evidence="2">Uncharacterized protein</fullName>
    </submittedName>
</protein>
<organism evidence="2 3">
    <name type="scientific">Trichomalopsis sarcophagae</name>
    <dbReference type="NCBI Taxonomy" id="543379"/>
    <lineage>
        <taxon>Eukaryota</taxon>
        <taxon>Metazoa</taxon>
        <taxon>Ecdysozoa</taxon>
        <taxon>Arthropoda</taxon>
        <taxon>Hexapoda</taxon>
        <taxon>Insecta</taxon>
        <taxon>Pterygota</taxon>
        <taxon>Neoptera</taxon>
        <taxon>Endopterygota</taxon>
        <taxon>Hymenoptera</taxon>
        <taxon>Apocrita</taxon>
        <taxon>Proctotrupomorpha</taxon>
        <taxon>Chalcidoidea</taxon>
        <taxon>Pteromalidae</taxon>
        <taxon>Pteromalinae</taxon>
        <taxon>Trichomalopsis</taxon>
    </lineage>
</organism>
<dbReference type="OrthoDB" id="26899at2759"/>
<feature type="compositionally biased region" description="Basic and acidic residues" evidence="1">
    <location>
        <begin position="256"/>
        <end position="266"/>
    </location>
</feature>
<name>A0A232EGD0_9HYME</name>
<dbReference type="EMBL" id="NNAY01004799">
    <property type="protein sequence ID" value="OXU17394.1"/>
    <property type="molecule type" value="Genomic_DNA"/>
</dbReference>
<dbReference type="Proteomes" id="UP000215335">
    <property type="component" value="Unassembled WGS sequence"/>
</dbReference>
<dbReference type="STRING" id="543379.A0A232EGD0"/>
<gene>
    <name evidence="2" type="ORF">TSAR_013480</name>
</gene>
<feature type="region of interest" description="Disordered" evidence="1">
    <location>
        <begin position="241"/>
        <end position="328"/>
    </location>
</feature>
<feature type="compositionally biased region" description="Acidic residues" evidence="1">
    <location>
        <begin position="267"/>
        <end position="321"/>
    </location>
</feature>
<evidence type="ECO:0000313" key="2">
    <source>
        <dbReference type="EMBL" id="OXU17394.1"/>
    </source>
</evidence>
<accession>A0A232EGD0</accession>
<reference evidence="2 3" key="1">
    <citation type="journal article" date="2017" name="Curr. Biol.">
        <title>The Evolution of Venom by Co-option of Single-Copy Genes.</title>
        <authorList>
            <person name="Martinson E.O."/>
            <person name="Mrinalini"/>
            <person name="Kelkar Y.D."/>
            <person name="Chang C.H."/>
            <person name="Werren J.H."/>
        </authorList>
    </citation>
    <scope>NUCLEOTIDE SEQUENCE [LARGE SCALE GENOMIC DNA]</scope>
    <source>
        <strain evidence="2 3">Alberta</strain>
        <tissue evidence="2">Whole body</tissue>
    </source>
</reference>
<keyword evidence="3" id="KW-1185">Reference proteome</keyword>
<evidence type="ECO:0000256" key="1">
    <source>
        <dbReference type="SAM" id="MobiDB-lite"/>
    </source>
</evidence>
<dbReference type="AlphaFoldDB" id="A0A232EGD0"/>
<proteinExistence type="predicted"/>